<comment type="caution">
    <text evidence="1">The sequence shown here is derived from an EMBL/GenBank/DDBJ whole genome shotgun (WGS) entry which is preliminary data.</text>
</comment>
<dbReference type="AlphaFoldDB" id="S2CXQ5"/>
<dbReference type="Proteomes" id="UP000006073">
    <property type="component" value="Unassembled WGS sequence"/>
</dbReference>
<gene>
    <name evidence="1" type="ORF">A33Q_4045</name>
</gene>
<sequence length="56" mass="6390">MLSISSRIPMNQGKKQMNAANSRISKEVLVIGLRCEKGTKYDEPRWVGVWSKPRQS</sequence>
<dbReference type="STRING" id="1189612.A33Q_4045"/>
<evidence type="ECO:0000313" key="2">
    <source>
        <dbReference type="Proteomes" id="UP000006073"/>
    </source>
</evidence>
<protein>
    <submittedName>
        <fullName evidence="1">Uncharacterized protein</fullName>
    </submittedName>
</protein>
<organism evidence="1 2">
    <name type="scientific">Indibacter alkaliphilus (strain CCUG 57479 / KCTC 22604 / LW1)</name>
    <dbReference type="NCBI Taxonomy" id="1189612"/>
    <lineage>
        <taxon>Bacteria</taxon>
        <taxon>Pseudomonadati</taxon>
        <taxon>Bacteroidota</taxon>
        <taxon>Cytophagia</taxon>
        <taxon>Cytophagales</taxon>
        <taxon>Cyclobacteriaceae</taxon>
    </lineage>
</organism>
<proteinExistence type="predicted"/>
<reference evidence="1 2" key="1">
    <citation type="journal article" date="2013" name="Genome Announc.">
        <title>Draft Genome Sequence of Indibacter alkaliphilus Strain LW1T, Isolated from Lonar Lake, a Haloalkaline Lake in the Buldana District of Maharashtra, India.</title>
        <authorList>
            <person name="Singh A."/>
            <person name="Kumar Jangir P."/>
            <person name="Sharma R."/>
            <person name="Singh A."/>
            <person name="Kumar Pinnaka A."/>
            <person name="Shivaji S."/>
        </authorList>
    </citation>
    <scope>NUCLEOTIDE SEQUENCE [LARGE SCALE GENOMIC DNA]</scope>
    <source>
        <strain evidence="2">CCUG 57479 / KCTC 22604 / LW1</strain>
    </source>
</reference>
<accession>S2CXQ5</accession>
<keyword evidence="2" id="KW-1185">Reference proteome</keyword>
<evidence type="ECO:0000313" key="1">
    <source>
        <dbReference type="EMBL" id="EOZ91952.1"/>
    </source>
</evidence>
<name>S2CXQ5_INDAL</name>
<dbReference type="EMBL" id="ALWO02000052">
    <property type="protein sequence ID" value="EOZ91952.1"/>
    <property type="molecule type" value="Genomic_DNA"/>
</dbReference>